<dbReference type="PROSITE" id="PS50088">
    <property type="entry name" value="ANK_REPEAT"/>
    <property type="match status" value="4"/>
</dbReference>
<evidence type="ECO:0000313" key="13">
    <source>
        <dbReference type="Proteomes" id="UP000515151"/>
    </source>
</evidence>
<evidence type="ECO:0000256" key="1">
    <source>
        <dbReference type="ARBA" id="ARBA00004141"/>
    </source>
</evidence>
<dbReference type="EMBL" id="MTKT01004075">
    <property type="protein sequence ID" value="OWM72731.1"/>
    <property type="molecule type" value="Genomic_DNA"/>
</dbReference>
<dbReference type="InterPro" id="IPR002110">
    <property type="entry name" value="Ankyrin_rpt"/>
</dbReference>
<dbReference type="SMART" id="SM00248">
    <property type="entry name" value="ANK"/>
    <property type="match status" value="6"/>
</dbReference>
<feature type="transmembrane region" description="Helical" evidence="9">
    <location>
        <begin position="287"/>
        <end position="305"/>
    </location>
</feature>
<protein>
    <submittedName>
        <fullName evidence="14">Ankyrin repeat-containing protein ITN1-like</fullName>
    </submittedName>
</protein>
<evidence type="ECO:0000256" key="7">
    <source>
        <dbReference type="PROSITE-ProRule" id="PRU00023"/>
    </source>
</evidence>
<dbReference type="SUPFAM" id="SSF48403">
    <property type="entry name" value="Ankyrin repeat"/>
    <property type="match status" value="1"/>
</dbReference>
<accession>A0A218WKG2</accession>
<dbReference type="Gene3D" id="1.25.40.20">
    <property type="entry name" value="Ankyrin repeat-containing domain"/>
    <property type="match status" value="1"/>
</dbReference>
<keyword evidence="2 9" id="KW-0812">Transmembrane</keyword>
<reference evidence="14" key="4">
    <citation type="submission" date="2025-04" db="UniProtKB">
        <authorList>
            <consortium name="RefSeq"/>
        </authorList>
    </citation>
    <scope>IDENTIFICATION</scope>
    <source>
        <tissue evidence="14">Leaf</tissue>
    </source>
</reference>
<gene>
    <name evidence="14" type="primary">LOC116189411</name>
    <name evidence="11" type="ORF">CDL15_Pgr011143</name>
</gene>
<evidence type="ECO:0000259" key="10">
    <source>
        <dbReference type="Pfam" id="PF13962"/>
    </source>
</evidence>
<feature type="domain" description="PGG" evidence="10">
    <location>
        <begin position="280"/>
        <end position="376"/>
    </location>
</feature>
<dbReference type="OrthoDB" id="1585477at2759"/>
<feature type="transmembrane region" description="Helical" evidence="9">
    <location>
        <begin position="353"/>
        <end position="374"/>
    </location>
</feature>
<evidence type="ECO:0000313" key="11">
    <source>
        <dbReference type="EMBL" id="OWM72731.1"/>
    </source>
</evidence>
<evidence type="ECO:0000313" key="14">
    <source>
        <dbReference type="RefSeq" id="XP_031374928.1"/>
    </source>
</evidence>
<organism evidence="11 12">
    <name type="scientific">Punica granatum</name>
    <name type="common">Pomegranate</name>
    <dbReference type="NCBI Taxonomy" id="22663"/>
    <lineage>
        <taxon>Eukaryota</taxon>
        <taxon>Viridiplantae</taxon>
        <taxon>Streptophyta</taxon>
        <taxon>Embryophyta</taxon>
        <taxon>Tracheophyta</taxon>
        <taxon>Spermatophyta</taxon>
        <taxon>Magnoliopsida</taxon>
        <taxon>eudicotyledons</taxon>
        <taxon>Gunneridae</taxon>
        <taxon>Pentapetalae</taxon>
        <taxon>rosids</taxon>
        <taxon>malvids</taxon>
        <taxon>Myrtales</taxon>
        <taxon>Lythraceae</taxon>
        <taxon>Punica</taxon>
    </lineage>
</organism>
<dbReference type="RefSeq" id="XP_031374928.1">
    <property type="nucleotide sequence ID" value="XM_031519068.1"/>
</dbReference>
<feature type="transmembrane region" description="Helical" evidence="9">
    <location>
        <begin position="394"/>
        <end position="413"/>
    </location>
</feature>
<feature type="region of interest" description="Disordered" evidence="8">
    <location>
        <begin position="260"/>
        <end position="279"/>
    </location>
</feature>
<evidence type="ECO:0000256" key="8">
    <source>
        <dbReference type="SAM" id="MobiDB-lite"/>
    </source>
</evidence>
<dbReference type="Proteomes" id="UP000197138">
    <property type="component" value="Unassembled WGS sequence"/>
</dbReference>
<dbReference type="PROSITE" id="PS50297">
    <property type="entry name" value="ANK_REP_REGION"/>
    <property type="match status" value="4"/>
</dbReference>
<dbReference type="InterPro" id="IPR036770">
    <property type="entry name" value="Ankyrin_rpt-contain_sf"/>
</dbReference>
<keyword evidence="3" id="KW-0677">Repeat</keyword>
<keyword evidence="5 7" id="KW-0040">ANK repeat</keyword>
<dbReference type="Pfam" id="PF12796">
    <property type="entry name" value="Ank_2"/>
    <property type="match status" value="2"/>
</dbReference>
<evidence type="ECO:0000313" key="12">
    <source>
        <dbReference type="Proteomes" id="UP000197138"/>
    </source>
</evidence>
<dbReference type="Pfam" id="PF13962">
    <property type="entry name" value="PGG"/>
    <property type="match status" value="1"/>
</dbReference>
<feature type="repeat" description="ANK" evidence="7">
    <location>
        <begin position="73"/>
        <end position="105"/>
    </location>
</feature>
<evidence type="ECO:0000256" key="9">
    <source>
        <dbReference type="SAM" id="Phobius"/>
    </source>
</evidence>
<dbReference type="GeneID" id="116189411"/>
<dbReference type="PANTHER" id="PTHR24186:SF37">
    <property type="entry name" value="PGG DOMAIN-CONTAINING PROTEIN"/>
    <property type="match status" value="1"/>
</dbReference>
<dbReference type="Proteomes" id="UP000515151">
    <property type="component" value="Chromosome 8"/>
</dbReference>
<reference evidence="13" key="3">
    <citation type="journal article" date="2020" name="Plant Biotechnol. J.">
        <title>The pomegranate (Punica granatum L.) draft genome dissects genetic divergence between soft- and hard-seeded cultivars.</title>
        <authorList>
            <person name="Luo X."/>
            <person name="Li H."/>
            <person name="Wu Z."/>
            <person name="Yao W."/>
            <person name="Zhao P."/>
            <person name="Cao D."/>
            <person name="Yu H."/>
            <person name="Li K."/>
            <person name="Poudel K."/>
            <person name="Zhao D."/>
            <person name="Zhang F."/>
            <person name="Xia X."/>
            <person name="Chen L."/>
            <person name="Wang Q."/>
            <person name="Jing D."/>
            <person name="Cao S."/>
        </authorList>
    </citation>
    <scope>NUCLEOTIDE SEQUENCE [LARGE SCALE GENOMIC DNA]</scope>
</reference>
<keyword evidence="6 9" id="KW-0472">Membrane</keyword>
<name>A0A218WKG2_PUNGR</name>
<evidence type="ECO:0000256" key="4">
    <source>
        <dbReference type="ARBA" id="ARBA00022989"/>
    </source>
</evidence>
<keyword evidence="4 9" id="KW-1133">Transmembrane helix</keyword>
<evidence type="ECO:0000256" key="5">
    <source>
        <dbReference type="ARBA" id="ARBA00023043"/>
    </source>
</evidence>
<evidence type="ECO:0000256" key="6">
    <source>
        <dbReference type="ARBA" id="ARBA00023136"/>
    </source>
</evidence>
<proteinExistence type="predicted"/>
<feature type="repeat" description="ANK" evidence="7">
    <location>
        <begin position="39"/>
        <end position="71"/>
    </location>
</feature>
<dbReference type="PANTHER" id="PTHR24186">
    <property type="entry name" value="PROTEIN PHOSPHATASE 1 REGULATORY SUBUNIT"/>
    <property type="match status" value="1"/>
</dbReference>
<dbReference type="GO" id="GO:0005886">
    <property type="term" value="C:plasma membrane"/>
    <property type="evidence" value="ECO:0007669"/>
    <property type="project" value="TreeGrafter"/>
</dbReference>
<keyword evidence="13" id="KW-1185">Reference proteome</keyword>
<feature type="transmembrane region" description="Helical" evidence="9">
    <location>
        <begin position="325"/>
        <end position="344"/>
    </location>
</feature>
<evidence type="ECO:0000256" key="2">
    <source>
        <dbReference type="ARBA" id="ARBA00022692"/>
    </source>
</evidence>
<reference evidence="12" key="1">
    <citation type="journal article" date="2017" name="Plant J.">
        <title>The pomegranate (Punica granatum L.) genome and the genomics of punicalagin biosynthesis.</title>
        <authorList>
            <person name="Qin G."/>
            <person name="Xu C."/>
            <person name="Ming R."/>
            <person name="Tang H."/>
            <person name="Guyot R."/>
            <person name="Kramer E.M."/>
            <person name="Hu Y."/>
            <person name="Yi X."/>
            <person name="Qi Y."/>
            <person name="Xu X."/>
            <person name="Gao Z."/>
            <person name="Pan H."/>
            <person name="Jian J."/>
            <person name="Tian Y."/>
            <person name="Yue Z."/>
            <person name="Xu Y."/>
        </authorList>
    </citation>
    <scope>NUCLEOTIDE SEQUENCE [LARGE SCALE GENOMIC DNA]</scope>
    <source>
        <strain evidence="12">cv. Dabenzi</strain>
    </source>
</reference>
<feature type="repeat" description="ANK" evidence="7">
    <location>
        <begin position="107"/>
        <end position="129"/>
    </location>
</feature>
<evidence type="ECO:0000256" key="3">
    <source>
        <dbReference type="ARBA" id="ARBA00022737"/>
    </source>
</evidence>
<dbReference type="InterPro" id="IPR026961">
    <property type="entry name" value="PGG_dom"/>
</dbReference>
<comment type="subcellular location">
    <subcellularLocation>
        <location evidence="1">Membrane</location>
        <topology evidence="1">Multi-pass membrane protein</topology>
    </subcellularLocation>
</comment>
<dbReference type="AlphaFoldDB" id="A0A218WKG2"/>
<sequence length="437" mass="49187">MNNTERLLYGAAVEGNVPSMLRLLEEDRLALHRVVSGCFKETPLHVAAMLGHVEFVKEILTRNPEMARELDSRRSSPLHLAAAKGHIEVVKLLLLTNPEISLSQDWEGRSPAHLAVIKGHIQVIKKLVQVKPEAARVKIRSESMLHLCVRHYQDEALQWLVEMMGDDHEFMNSKDDHGSTVLHLAAAYRQVEIVKLLLTESRVELNAVNHHGFTALDTALAQGCGTGEDVKIQELLKGGGAVQATQIALSRRVGSIIVKSSDEPPEENSRRRRKKTRKKDWLEQKRAAIMVVASLIASIAFQAVLDPPIMNMQKGETIPKATFYFLLLNGASFNASIFVILLMISGLPWMGTLFMWLLMVLMWIALITILLAYRCAEHITLQPIGIRENHITTGYLWHISISILLIGHIVRLAQKIRRWIKRRKSDSSPSRDPDILI</sequence>
<reference evidence="11" key="2">
    <citation type="submission" date="2017-06" db="EMBL/GenBank/DDBJ databases">
        <title>The pomegranate genome and the genomics of punicalagin biosynthesis.</title>
        <authorList>
            <person name="Xu C."/>
        </authorList>
    </citation>
    <scope>NUCLEOTIDE SEQUENCE [LARGE SCALE GENOMIC DNA]</scope>
    <source>
        <tissue evidence="11">Fresh leaf</tissue>
    </source>
</reference>
<feature type="repeat" description="ANK" evidence="7">
    <location>
        <begin position="177"/>
        <end position="198"/>
    </location>
</feature>